<dbReference type="Proteomes" id="UP001144323">
    <property type="component" value="Unassembled WGS sequence"/>
</dbReference>
<organism evidence="1 2">
    <name type="scientific">Methylocystis echinoides</name>
    <dbReference type="NCBI Taxonomy" id="29468"/>
    <lineage>
        <taxon>Bacteria</taxon>
        <taxon>Pseudomonadati</taxon>
        <taxon>Pseudomonadota</taxon>
        <taxon>Alphaproteobacteria</taxon>
        <taxon>Hyphomicrobiales</taxon>
        <taxon>Methylocystaceae</taxon>
        <taxon>Methylocystis</taxon>
    </lineage>
</organism>
<accession>A0A9W6GTF7</accession>
<reference evidence="1" key="1">
    <citation type="journal article" date="2023" name="Int. J. Syst. Evol. Microbiol.">
        <title>Methylocystis iwaonis sp. nov., a type II methane-oxidizing bacterium from surface soil of a rice paddy field in Japan, and emended description of the genus Methylocystis (ex Whittenbury et al. 1970) Bowman et al. 1993.</title>
        <authorList>
            <person name="Kaise H."/>
            <person name="Sawadogo J.B."/>
            <person name="Alam M.S."/>
            <person name="Ueno C."/>
            <person name="Dianou D."/>
            <person name="Shinjo R."/>
            <person name="Asakawa S."/>
        </authorList>
    </citation>
    <scope>NUCLEOTIDE SEQUENCE</scope>
    <source>
        <strain evidence="1">LMG27198</strain>
    </source>
</reference>
<sequence>MKAKSSKKDNPPLGPGASREWSLKERLEAIAAFAPVFDAPDFSPGELVRAKQIAENAWEAGWFRNSEEISQFLSVCYQYGWVCDFDWVKWSNTKECKAFLDRPELIEKANALQLAKLLTTMMRSEHFADGSVAEAFEQGVIRWIVARSLLLCADIS</sequence>
<keyword evidence="2" id="KW-1185">Reference proteome</keyword>
<dbReference type="EMBL" id="BSEC01000001">
    <property type="protein sequence ID" value="GLI92747.1"/>
    <property type="molecule type" value="Genomic_DNA"/>
</dbReference>
<comment type="caution">
    <text evidence="1">The sequence shown here is derived from an EMBL/GenBank/DDBJ whole genome shotgun (WGS) entry which is preliminary data.</text>
</comment>
<name>A0A9W6GTF7_9HYPH</name>
<dbReference type="InterPro" id="IPR045425">
    <property type="entry name" value="DUF6508"/>
</dbReference>
<dbReference type="Pfam" id="PF20118">
    <property type="entry name" value="DUF6508"/>
    <property type="match status" value="1"/>
</dbReference>
<evidence type="ECO:0000313" key="2">
    <source>
        <dbReference type="Proteomes" id="UP001144323"/>
    </source>
</evidence>
<evidence type="ECO:0000313" key="1">
    <source>
        <dbReference type="EMBL" id="GLI92747.1"/>
    </source>
</evidence>
<dbReference type="AlphaFoldDB" id="A0A9W6GTF7"/>
<gene>
    <name evidence="1" type="ORF">LMG27198_17390</name>
</gene>
<protein>
    <submittedName>
        <fullName evidence="1">Uncharacterized protein</fullName>
    </submittedName>
</protein>
<proteinExistence type="predicted"/>